<protein>
    <recommendedName>
        <fullName evidence="3">Ataxin-10</fullName>
    </recommendedName>
</protein>
<evidence type="ECO:0000256" key="5">
    <source>
        <dbReference type="ARBA" id="ARBA00023306"/>
    </source>
</evidence>
<dbReference type="SUPFAM" id="SSF48371">
    <property type="entry name" value="ARM repeat"/>
    <property type="match status" value="1"/>
</dbReference>
<dbReference type="InterPro" id="IPR019156">
    <property type="entry name" value="Ataxin-10_domain"/>
</dbReference>
<dbReference type="OMA" id="CAWESPP"/>
<comment type="similarity">
    <text evidence="2">Belongs to the ataxin-10 family.</text>
</comment>
<keyword evidence="5" id="KW-0131">Cell cycle</keyword>
<feature type="compositionally biased region" description="Low complexity" evidence="7">
    <location>
        <begin position="100"/>
        <end position="122"/>
    </location>
</feature>
<dbReference type="Pfam" id="PF09759">
    <property type="entry name" value="Atx10homo_assoc"/>
    <property type="match status" value="1"/>
</dbReference>
<proteinExistence type="inferred from homology"/>
<feature type="compositionally biased region" description="Low complexity" evidence="7">
    <location>
        <begin position="28"/>
        <end position="37"/>
    </location>
</feature>
<organism evidence="9 10">
    <name type="scientific">Podarcis muralis</name>
    <name type="common">Wall lizard</name>
    <name type="synonym">Lacerta muralis</name>
    <dbReference type="NCBI Taxonomy" id="64176"/>
    <lineage>
        <taxon>Eukaryota</taxon>
        <taxon>Metazoa</taxon>
        <taxon>Chordata</taxon>
        <taxon>Craniata</taxon>
        <taxon>Vertebrata</taxon>
        <taxon>Euteleostomi</taxon>
        <taxon>Lepidosauria</taxon>
        <taxon>Squamata</taxon>
        <taxon>Bifurcata</taxon>
        <taxon>Unidentata</taxon>
        <taxon>Episquamata</taxon>
        <taxon>Laterata</taxon>
        <taxon>Lacertibaenia</taxon>
        <taxon>Lacertidae</taxon>
        <taxon>Podarcis</taxon>
    </lineage>
</organism>
<evidence type="ECO:0000256" key="6">
    <source>
        <dbReference type="ARBA" id="ARBA00045173"/>
    </source>
</evidence>
<dbReference type="InterPro" id="IPR016024">
    <property type="entry name" value="ARM-type_fold"/>
</dbReference>
<dbReference type="GO" id="GO:0030496">
    <property type="term" value="C:midbody"/>
    <property type="evidence" value="ECO:0007669"/>
    <property type="project" value="UniProtKB-SubCell"/>
</dbReference>
<evidence type="ECO:0000256" key="7">
    <source>
        <dbReference type="SAM" id="MobiDB-lite"/>
    </source>
</evidence>
<dbReference type="InterPro" id="IPR011989">
    <property type="entry name" value="ARM-like"/>
</dbReference>
<reference evidence="9" key="3">
    <citation type="submission" date="2025-09" db="UniProtKB">
        <authorList>
            <consortium name="Ensembl"/>
        </authorList>
    </citation>
    <scope>IDENTIFICATION</scope>
</reference>
<dbReference type="Ensembl" id="ENSPMRT00000001933.1">
    <property type="protein sequence ID" value="ENSPMRP00000001818.1"/>
    <property type="gene ID" value="ENSPMRG00000001340.1"/>
</dbReference>
<keyword evidence="4" id="KW-0132">Cell division</keyword>
<evidence type="ECO:0000256" key="2">
    <source>
        <dbReference type="ARBA" id="ARBA00008384"/>
    </source>
</evidence>
<dbReference type="InterPro" id="IPR051374">
    <property type="entry name" value="Ataxin-10/CTR86_families"/>
</dbReference>
<evidence type="ECO:0000256" key="1">
    <source>
        <dbReference type="ARBA" id="ARBA00004214"/>
    </source>
</evidence>
<dbReference type="AlphaFoldDB" id="A0A670HQ56"/>
<dbReference type="PANTHER" id="PTHR13255:SF0">
    <property type="entry name" value="ATAXIN-10"/>
    <property type="match status" value="1"/>
</dbReference>
<reference evidence="9" key="2">
    <citation type="submission" date="2025-08" db="UniProtKB">
        <authorList>
            <consortium name="Ensembl"/>
        </authorList>
    </citation>
    <scope>IDENTIFICATION</scope>
</reference>
<evidence type="ECO:0000256" key="4">
    <source>
        <dbReference type="ARBA" id="ARBA00022618"/>
    </source>
</evidence>
<evidence type="ECO:0000259" key="8">
    <source>
        <dbReference type="Pfam" id="PF09759"/>
    </source>
</evidence>
<dbReference type="PANTHER" id="PTHR13255">
    <property type="entry name" value="ATAXIN-10"/>
    <property type="match status" value="1"/>
</dbReference>
<feature type="region of interest" description="Disordered" evidence="7">
    <location>
        <begin position="1"/>
        <end position="127"/>
    </location>
</feature>
<dbReference type="GO" id="GO:0005829">
    <property type="term" value="C:cytosol"/>
    <property type="evidence" value="ECO:0007669"/>
    <property type="project" value="TreeGrafter"/>
</dbReference>
<evidence type="ECO:0000256" key="3">
    <source>
        <dbReference type="ARBA" id="ARBA00018804"/>
    </source>
</evidence>
<dbReference type="Proteomes" id="UP000472272">
    <property type="component" value="Chromosome 5"/>
</dbReference>
<dbReference type="Gene3D" id="1.25.10.10">
    <property type="entry name" value="Leucine-rich Repeat Variant"/>
    <property type="match status" value="2"/>
</dbReference>
<sequence>MEEVLTLKGARLLPLPGKRGAGLPPAPSGGSPAEGRPLLPGGGVPAGCSLTGSVSGGGGGWEAPRPGHEAPASREKQAGKGGDCCLARPRRASGSGPGLPGAAAAGRSEASSRAAMASSEAPPGEEEAAAALLAGLAARLTGSAEQEEEQEEQAAAPGRLATLGQIAALFRDPAGREKATESLFQDLLQILRKASYEIDATYKQKNALEHTDSLFLLVSECFRCLRNACVQCTKNQNVMRNLGLIETSVHLIQLLHKLETTLESLLTAFRCSLQFLGNIAAGNKASQHRIWTLAFPSLFLNCLNHQDEKTVAYCCMVLFTCLNPERTRELQEESNLNVALAVLQASRKYPESEWTFLIVTNHLLKCPELVKAMYAKLSNQERASFLELIQSEIGENNTVISAETAKFLVNCFKEKCQAVLILAFAANDDDEEALVTIRLVDVLCEMTSNSGHLECLQACPDLLEVTVKTLQLTHLAGKQSTNIFTVTHSGQEQSCHPAVGFKSHLIRLIGNLCYKNKANQDKVYDLDGIPLILDNCSIDDNNPFVSQWAVYTIRNLTEQNERNQELIARMEQQGLADNSVLEKMGLKVEKRDQKLILRSSGKTPHL</sequence>
<feature type="domain" description="Ataxin-10" evidence="8">
    <location>
        <begin position="501"/>
        <end position="594"/>
    </location>
</feature>
<accession>A0A670HQ56</accession>
<dbReference type="GO" id="GO:0051301">
    <property type="term" value="P:cell division"/>
    <property type="evidence" value="ECO:0007669"/>
    <property type="project" value="UniProtKB-KW"/>
</dbReference>
<keyword evidence="10" id="KW-1185">Reference proteome</keyword>
<evidence type="ECO:0000313" key="10">
    <source>
        <dbReference type="Proteomes" id="UP000472272"/>
    </source>
</evidence>
<dbReference type="GO" id="GO:0031175">
    <property type="term" value="P:neuron projection development"/>
    <property type="evidence" value="ECO:0007669"/>
    <property type="project" value="TreeGrafter"/>
</dbReference>
<dbReference type="GeneTree" id="ENSGT00390000010377"/>
<name>A0A670HQ56_PODMU</name>
<comment type="function">
    <text evidence="6">May play a role in the regulation of cytokinesis. May play a role in signaling by stimulating protein glycosylation. Induces neuritogenesis by activating the Ras-MAP kinase pathway and is necessary for the survival of cerebellar neurons. Does not appear to play a major role in ciliogenesis.</text>
</comment>
<comment type="subcellular location">
    <subcellularLocation>
        <location evidence="1">Midbody</location>
    </subcellularLocation>
</comment>
<reference evidence="9 10" key="1">
    <citation type="journal article" date="2019" name="Proc. Natl. Acad. Sci. U.S.A.">
        <title>Regulatory changes in pterin and carotenoid genes underlie balanced color polymorphisms in the wall lizard.</title>
        <authorList>
            <person name="Andrade P."/>
            <person name="Pinho C."/>
            <person name="Perez I de Lanuza G."/>
            <person name="Afonso S."/>
            <person name="Brejcha J."/>
            <person name="Rubin C.J."/>
            <person name="Wallerman O."/>
            <person name="Pereira P."/>
            <person name="Sabatino S.J."/>
            <person name="Bellati A."/>
            <person name="Pellitteri-Rosa D."/>
            <person name="Bosakova Z."/>
            <person name="Bunikis I."/>
            <person name="Carretero M.A."/>
            <person name="Feiner N."/>
            <person name="Marsik P."/>
            <person name="Pauperio F."/>
            <person name="Salvi D."/>
            <person name="Soler L."/>
            <person name="While G.M."/>
            <person name="Uller T."/>
            <person name="Font E."/>
            <person name="Andersson L."/>
            <person name="Carneiro M."/>
        </authorList>
    </citation>
    <scope>NUCLEOTIDE SEQUENCE</scope>
</reference>
<evidence type="ECO:0000313" key="9">
    <source>
        <dbReference type="Ensembl" id="ENSPMRP00000001818.1"/>
    </source>
</evidence>
<feature type="compositionally biased region" description="Basic and acidic residues" evidence="7">
    <location>
        <begin position="65"/>
        <end position="78"/>
    </location>
</feature>